<sequence>MISFNRNSHDVFCFECTFLAGNRRRHLPSTTTSTHFIGPWPPGYTQVRTGTENARCHSQIRCLHPRAHTLDKLYDCTVRLSPFLKLPDERKRKKALCLWTDPTSKT</sequence>
<comment type="caution">
    <text evidence="1">The sequence shown here is derived from an EMBL/GenBank/DDBJ whole genome shotgun (WGS) entry which is preliminary data.</text>
</comment>
<evidence type="ECO:0000313" key="2">
    <source>
        <dbReference type="Proteomes" id="UP001157502"/>
    </source>
</evidence>
<reference evidence="1" key="1">
    <citation type="submission" date="2021-05" db="EMBL/GenBank/DDBJ databases">
        <authorList>
            <person name="Pan Q."/>
            <person name="Jouanno E."/>
            <person name="Zahm M."/>
            <person name="Klopp C."/>
            <person name="Cabau C."/>
            <person name="Louis A."/>
            <person name="Berthelot C."/>
            <person name="Parey E."/>
            <person name="Roest Crollius H."/>
            <person name="Montfort J."/>
            <person name="Robinson-Rechavi M."/>
            <person name="Bouchez O."/>
            <person name="Lampietro C."/>
            <person name="Lopez Roques C."/>
            <person name="Donnadieu C."/>
            <person name="Postlethwait J."/>
            <person name="Bobe J."/>
            <person name="Dillon D."/>
            <person name="Chandos A."/>
            <person name="von Hippel F."/>
            <person name="Guiguen Y."/>
        </authorList>
    </citation>
    <scope>NUCLEOTIDE SEQUENCE</scope>
    <source>
        <strain evidence="1">YG-Jan2019</strain>
    </source>
</reference>
<name>A0ACC2FID0_DALPE</name>
<proteinExistence type="predicted"/>
<evidence type="ECO:0000313" key="1">
    <source>
        <dbReference type="EMBL" id="KAJ7991134.1"/>
    </source>
</evidence>
<organism evidence="1 2">
    <name type="scientific">Dallia pectoralis</name>
    <name type="common">Alaska blackfish</name>
    <dbReference type="NCBI Taxonomy" id="75939"/>
    <lineage>
        <taxon>Eukaryota</taxon>
        <taxon>Metazoa</taxon>
        <taxon>Chordata</taxon>
        <taxon>Craniata</taxon>
        <taxon>Vertebrata</taxon>
        <taxon>Euteleostomi</taxon>
        <taxon>Actinopterygii</taxon>
        <taxon>Neopterygii</taxon>
        <taxon>Teleostei</taxon>
        <taxon>Protacanthopterygii</taxon>
        <taxon>Esociformes</taxon>
        <taxon>Umbridae</taxon>
        <taxon>Dallia</taxon>
    </lineage>
</organism>
<keyword evidence="2" id="KW-1185">Reference proteome</keyword>
<dbReference type="EMBL" id="CM055754">
    <property type="protein sequence ID" value="KAJ7991134.1"/>
    <property type="molecule type" value="Genomic_DNA"/>
</dbReference>
<accession>A0ACC2FID0</accession>
<protein>
    <submittedName>
        <fullName evidence="1">Uncharacterized protein</fullName>
    </submittedName>
</protein>
<dbReference type="Proteomes" id="UP001157502">
    <property type="component" value="Chromosome 27"/>
</dbReference>
<gene>
    <name evidence="1" type="ORF">DPEC_G00294100</name>
</gene>